<dbReference type="PANTHER" id="PTHR46514">
    <property type="entry name" value="AMPHIPHYSIN"/>
    <property type="match status" value="1"/>
</dbReference>
<dbReference type="PRINTS" id="PR01251">
    <property type="entry name" value="AMPHIPHYSIN"/>
</dbReference>
<feature type="compositionally biased region" description="Low complexity" evidence="4">
    <location>
        <begin position="281"/>
        <end position="296"/>
    </location>
</feature>
<dbReference type="GO" id="GO:0012505">
    <property type="term" value="C:endomembrane system"/>
    <property type="evidence" value="ECO:0007669"/>
    <property type="project" value="UniProtKB-SubCell"/>
</dbReference>
<evidence type="ECO:0000256" key="3">
    <source>
        <dbReference type="SAM" id="Coils"/>
    </source>
</evidence>
<dbReference type="InterPro" id="IPR027267">
    <property type="entry name" value="AH/BAR_dom_sf"/>
</dbReference>
<dbReference type="SMART" id="SM00721">
    <property type="entry name" value="BAR"/>
    <property type="match status" value="1"/>
</dbReference>
<dbReference type="Gene3D" id="1.20.1270.60">
    <property type="entry name" value="Arfaptin homology (AH) domain/BAR domain"/>
    <property type="match status" value="2"/>
</dbReference>
<dbReference type="GO" id="GO:0006911">
    <property type="term" value="P:phagocytosis, engulfment"/>
    <property type="evidence" value="ECO:0007669"/>
    <property type="project" value="TreeGrafter"/>
</dbReference>
<evidence type="ECO:0000256" key="1">
    <source>
        <dbReference type="ARBA" id="ARBA00004496"/>
    </source>
</evidence>
<dbReference type="GO" id="GO:0097320">
    <property type="term" value="P:plasma membrane tubulation"/>
    <property type="evidence" value="ECO:0007669"/>
    <property type="project" value="TreeGrafter"/>
</dbReference>
<evidence type="ECO:0000256" key="2">
    <source>
        <dbReference type="ARBA" id="ARBA00022490"/>
    </source>
</evidence>
<evidence type="ECO:0000313" key="7">
    <source>
        <dbReference type="Proteomes" id="UP000694546"/>
    </source>
</evidence>
<dbReference type="GO" id="GO:0002102">
    <property type="term" value="C:podosome"/>
    <property type="evidence" value="ECO:0007669"/>
    <property type="project" value="TreeGrafter"/>
</dbReference>
<sequence length="603" mass="66260">MADNQKTGQNLQAGAGILAKRVQKSLNRAQEKVLQKLGKTMETKDEQFEQCSQNLSKQQADGVRLTKDVRAYFTAVKAIHESSKRLSQTLKDVYESDWNGGEDLSDIIEERVGKRGRKLVDYDSARHHLEALQGAKKKDDGKMAKAEDEFNKAQNVFEELNKELREELPVLYQSRIGCYVTVFQNISNLRDVFYKEMSLLNHELYNVMKKLETQYSGKAFIIKGLNSSKSKKRKSIVISNPIPCNTAFPSDHVSQRPTGPDAPAPDTHTPSQEPLNWDNAAGSASKDPPSSSSSVSELDDLGSECSDTPKRQSACDGESGSERRSPDRTAAEADLPELGSSQSDDSGVGGPTPEGAGQDVAPPVPPVREAKAKAPPVPTPRTSFGAADRRSDSRGKAGAEAEKQEVEAEKQEVEAEKQEVEKQEVEAEKVEAEKQEVEAEKQEVEAEKQEVEAEKVEAEKVEAAKEEVEAAKQEVEAEKQEVEAEKQEVEAEKVEAEKVEAAKEEVEAAKEEMEAEAAKEEMEAEAAKEEVEAEAAKEEVEAEAAKEEVEAGKEEVEAEAAKEEVEAEKAEAGKEELEAKKEISEKDSPQPSDSLCKVRLSMK</sequence>
<reference evidence="6" key="2">
    <citation type="submission" date="2025-08" db="UniProtKB">
        <authorList>
            <consortium name="Ensembl"/>
        </authorList>
    </citation>
    <scope>IDENTIFICATION</scope>
</reference>
<evidence type="ECO:0000256" key="4">
    <source>
        <dbReference type="SAM" id="MobiDB-lite"/>
    </source>
</evidence>
<dbReference type="PANTHER" id="PTHR46514:SF1">
    <property type="entry name" value="BRIDGING INTEGRATOR 2"/>
    <property type="match status" value="1"/>
</dbReference>
<protein>
    <recommendedName>
        <fullName evidence="5">BAR domain-containing protein</fullName>
    </recommendedName>
</protein>
<dbReference type="PROSITE" id="PS51021">
    <property type="entry name" value="BAR"/>
    <property type="match status" value="1"/>
</dbReference>
<name>A0A8C5BLR8_GADMO</name>
<feature type="compositionally biased region" description="Basic and acidic residues" evidence="4">
    <location>
        <begin position="387"/>
        <end position="588"/>
    </location>
</feature>
<organism evidence="6 7">
    <name type="scientific">Gadus morhua</name>
    <name type="common">Atlantic cod</name>
    <dbReference type="NCBI Taxonomy" id="8049"/>
    <lineage>
        <taxon>Eukaryota</taxon>
        <taxon>Metazoa</taxon>
        <taxon>Chordata</taxon>
        <taxon>Craniata</taxon>
        <taxon>Vertebrata</taxon>
        <taxon>Euteleostomi</taxon>
        <taxon>Actinopterygii</taxon>
        <taxon>Neopterygii</taxon>
        <taxon>Teleostei</taxon>
        <taxon>Neoteleostei</taxon>
        <taxon>Acanthomorphata</taxon>
        <taxon>Zeiogadaria</taxon>
        <taxon>Gadariae</taxon>
        <taxon>Gadiformes</taxon>
        <taxon>Gadoidei</taxon>
        <taxon>Gadidae</taxon>
        <taxon>Gadus</taxon>
    </lineage>
</organism>
<accession>A0A8C5BLR8</accession>
<comment type="subcellular location">
    <subcellularLocation>
        <location evidence="1">Cytoplasm</location>
    </subcellularLocation>
</comment>
<keyword evidence="2" id="KW-0963">Cytoplasm</keyword>
<feature type="compositionally biased region" description="Basic and acidic residues" evidence="4">
    <location>
        <begin position="320"/>
        <end position="331"/>
    </location>
</feature>
<dbReference type="GO" id="GO:0001891">
    <property type="term" value="C:phagocytic cup"/>
    <property type="evidence" value="ECO:0007669"/>
    <property type="project" value="TreeGrafter"/>
</dbReference>
<reference evidence="6" key="1">
    <citation type="submission" date="2019-07" db="EMBL/GenBank/DDBJ databases">
        <authorList>
            <consortium name="Wellcome Sanger Institute Data Sharing"/>
        </authorList>
    </citation>
    <scope>NUCLEOTIDE SEQUENCE [LARGE SCALE GENOMIC DNA]</scope>
</reference>
<dbReference type="Proteomes" id="UP000694546">
    <property type="component" value="Chromosome 1"/>
</dbReference>
<dbReference type="AlphaFoldDB" id="A0A8C5BLR8"/>
<dbReference type="InterPro" id="IPR004148">
    <property type="entry name" value="BAR_dom"/>
</dbReference>
<feature type="region of interest" description="Disordered" evidence="4">
    <location>
        <begin position="246"/>
        <end position="603"/>
    </location>
</feature>
<evidence type="ECO:0000259" key="5">
    <source>
        <dbReference type="PROSITE" id="PS51021"/>
    </source>
</evidence>
<keyword evidence="7" id="KW-1185">Reference proteome</keyword>
<dbReference type="GO" id="GO:0005543">
    <property type="term" value="F:phospholipid binding"/>
    <property type="evidence" value="ECO:0007669"/>
    <property type="project" value="TreeGrafter"/>
</dbReference>
<dbReference type="GeneTree" id="ENSGT00950000182882"/>
<feature type="domain" description="BAR" evidence="5">
    <location>
        <begin position="1"/>
        <end position="217"/>
    </location>
</feature>
<proteinExistence type="predicted"/>
<dbReference type="InterPro" id="IPR003005">
    <property type="entry name" value="Amphiphysin"/>
</dbReference>
<dbReference type="GO" id="GO:0005737">
    <property type="term" value="C:cytoplasm"/>
    <property type="evidence" value="ECO:0007669"/>
    <property type="project" value="UniProtKB-SubCell"/>
</dbReference>
<dbReference type="Ensembl" id="ENSGMOT00000055385.1">
    <property type="protein sequence ID" value="ENSGMOP00000046008.1"/>
    <property type="gene ID" value="ENSGMOG00000004858.2"/>
</dbReference>
<feature type="coiled-coil region" evidence="3">
    <location>
        <begin position="129"/>
        <end position="163"/>
    </location>
</feature>
<reference evidence="6" key="3">
    <citation type="submission" date="2025-09" db="UniProtKB">
        <authorList>
            <consortium name="Ensembl"/>
        </authorList>
    </citation>
    <scope>IDENTIFICATION</scope>
</reference>
<dbReference type="Pfam" id="PF03114">
    <property type="entry name" value="BAR"/>
    <property type="match status" value="2"/>
</dbReference>
<keyword evidence="3" id="KW-0175">Coiled coil</keyword>
<evidence type="ECO:0000313" key="6">
    <source>
        <dbReference type="Ensembl" id="ENSGMOP00000046008.1"/>
    </source>
</evidence>
<gene>
    <name evidence="6" type="primary">bin2b</name>
</gene>
<dbReference type="SUPFAM" id="SSF103657">
    <property type="entry name" value="BAR/IMD domain-like"/>
    <property type="match status" value="1"/>
</dbReference>
<dbReference type="GO" id="GO:0071800">
    <property type="term" value="P:podosome assembly"/>
    <property type="evidence" value="ECO:0007669"/>
    <property type="project" value="TreeGrafter"/>
</dbReference>